<dbReference type="PANTHER" id="PTHR23172">
    <property type="entry name" value="AUXILIN/CYCLIN G-ASSOCIATED KINASE-RELATED"/>
    <property type="match status" value="1"/>
</dbReference>
<accession>A0AB34IPQ1</accession>
<proteinExistence type="predicted"/>
<dbReference type="AlphaFoldDB" id="A0AB34IPQ1"/>
<comment type="caution">
    <text evidence="3">The sequence shown here is derived from an EMBL/GenBank/DDBJ whole genome shotgun (WGS) entry which is preliminary data.</text>
</comment>
<feature type="compositionally biased region" description="Polar residues" evidence="1">
    <location>
        <begin position="330"/>
        <end position="341"/>
    </location>
</feature>
<feature type="region of interest" description="Disordered" evidence="1">
    <location>
        <begin position="257"/>
        <end position="369"/>
    </location>
</feature>
<dbReference type="GO" id="GO:0005737">
    <property type="term" value="C:cytoplasm"/>
    <property type="evidence" value="ECO:0007669"/>
    <property type="project" value="TreeGrafter"/>
</dbReference>
<protein>
    <recommendedName>
        <fullName evidence="2">J domain-containing protein</fullName>
    </recommendedName>
</protein>
<dbReference type="InterPro" id="IPR036869">
    <property type="entry name" value="J_dom_sf"/>
</dbReference>
<dbReference type="CDD" id="cd06257">
    <property type="entry name" value="DnaJ"/>
    <property type="match status" value="1"/>
</dbReference>
<dbReference type="InterPro" id="IPR001623">
    <property type="entry name" value="DnaJ_domain"/>
</dbReference>
<dbReference type="Proteomes" id="UP001515480">
    <property type="component" value="Unassembled WGS sequence"/>
</dbReference>
<dbReference type="InterPro" id="IPR027267">
    <property type="entry name" value="AH/BAR_dom_sf"/>
</dbReference>
<evidence type="ECO:0000313" key="3">
    <source>
        <dbReference type="EMBL" id="KAL1503659.1"/>
    </source>
</evidence>
<evidence type="ECO:0000259" key="2">
    <source>
        <dbReference type="PROSITE" id="PS50076"/>
    </source>
</evidence>
<feature type="region of interest" description="Disordered" evidence="1">
    <location>
        <begin position="439"/>
        <end position="533"/>
    </location>
</feature>
<feature type="compositionally biased region" description="Basic and acidic residues" evidence="1">
    <location>
        <begin position="491"/>
        <end position="504"/>
    </location>
</feature>
<dbReference type="GO" id="GO:0072318">
    <property type="term" value="P:clathrin coat disassembly"/>
    <property type="evidence" value="ECO:0007669"/>
    <property type="project" value="TreeGrafter"/>
</dbReference>
<dbReference type="GO" id="GO:0030276">
    <property type="term" value="F:clathrin binding"/>
    <property type="evidence" value="ECO:0007669"/>
    <property type="project" value="TreeGrafter"/>
</dbReference>
<dbReference type="SUPFAM" id="SSF46565">
    <property type="entry name" value="Chaperone J-domain"/>
    <property type="match status" value="1"/>
</dbReference>
<dbReference type="Gene3D" id="1.10.287.110">
    <property type="entry name" value="DnaJ domain"/>
    <property type="match status" value="1"/>
</dbReference>
<organism evidence="3 4">
    <name type="scientific">Prymnesium parvum</name>
    <name type="common">Toxic golden alga</name>
    <dbReference type="NCBI Taxonomy" id="97485"/>
    <lineage>
        <taxon>Eukaryota</taxon>
        <taxon>Haptista</taxon>
        <taxon>Haptophyta</taxon>
        <taxon>Prymnesiophyceae</taxon>
        <taxon>Prymnesiales</taxon>
        <taxon>Prymnesiaceae</taxon>
        <taxon>Prymnesium</taxon>
    </lineage>
</organism>
<feature type="compositionally biased region" description="Basic and acidic residues" evidence="1">
    <location>
        <begin position="515"/>
        <end position="533"/>
    </location>
</feature>
<dbReference type="PANTHER" id="PTHR23172:SF19">
    <property type="entry name" value="J DOMAIN-CONTAINING PROTEIN"/>
    <property type="match status" value="1"/>
</dbReference>
<feature type="compositionally biased region" description="Low complexity" evidence="1">
    <location>
        <begin position="286"/>
        <end position="303"/>
    </location>
</feature>
<dbReference type="SUPFAM" id="SSF103657">
    <property type="entry name" value="BAR/IMD domain-like"/>
    <property type="match status" value="1"/>
</dbReference>
<evidence type="ECO:0000313" key="4">
    <source>
        <dbReference type="Proteomes" id="UP001515480"/>
    </source>
</evidence>
<feature type="domain" description="J" evidence="2">
    <location>
        <begin position="565"/>
        <end position="627"/>
    </location>
</feature>
<dbReference type="GO" id="GO:0072583">
    <property type="term" value="P:clathrin-dependent endocytosis"/>
    <property type="evidence" value="ECO:0007669"/>
    <property type="project" value="TreeGrafter"/>
</dbReference>
<dbReference type="PROSITE" id="PS50076">
    <property type="entry name" value="DNAJ_2"/>
    <property type="match status" value="1"/>
</dbReference>
<evidence type="ECO:0000256" key="1">
    <source>
        <dbReference type="SAM" id="MobiDB-lite"/>
    </source>
</evidence>
<feature type="compositionally biased region" description="Pro residues" evidence="1">
    <location>
        <begin position="304"/>
        <end position="315"/>
    </location>
</feature>
<dbReference type="GO" id="GO:0031982">
    <property type="term" value="C:vesicle"/>
    <property type="evidence" value="ECO:0007669"/>
    <property type="project" value="TreeGrafter"/>
</dbReference>
<feature type="compositionally biased region" description="Low complexity" evidence="1">
    <location>
        <begin position="458"/>
        <end position="467"/>
    </location>
</feature>
<name>A0AB34IPQ1_PRYPA</name>
<dbReference type="Gene3D" id="1.20.1270.60">
    <property type="entry name" value="Arfaptin homology (AH) domain/BAR domain"/>
    <property type="match status" value="1"/>
</dbReference>
<keyword evidence="4" id="KW-1185">Reference proteome</keyword>
<dbReference type="EMBL" id="JBGBPQ010000021">
    <property type="protein sequence ID" value="KAL1503659.1"/>
    <property type="molecule type" value="Genomic_DNA"/>
</dbReference>
<sequence length="627" mass="66892">MKNFGSVMEAARAKANDVMETAKAVQQRVAEATGNVDKSDDDPVIQQHYANEALLRRVAKHSEGYVKAVRAMCDATRCLADDFVEATESLPELQDAASQFEAATNLSRQLAVVAQAINQLVSGPVLAELEGRKDLERRLSDRKKVRADYEAYRKKQTALAASDPANRQVYAANLEAAQQTFSRHSEGVVRDVRGVNKERTNRACSSLLAVLASHSALIGVASSSLGTVGGTLAKVFEGVPAMGQTYNQVQSEIRKQPLAEPAPRRPPAFAAEPPPSEAPPAQTRTSPPSAAARSPASAPVKRPSQPPPAPSPPPLDEGSEDFDPFGIKSETASGRASQASLVETEDLLGGFGATPTPPPLQSGGSTEDLLSGFTAAPLSVSQTSSMAADMDIMGMGMGAMDELTALSAPPALAPETIAQPRPRATTMPQSQAHSANSMDDFFMTGASPPASAPPKPPRATSSSKAPSLLGDDPFGMGSMMNSDPFGDPNDSDVRRRLRAQKEAETNAAIASKVNALKEKEMQAESNRETERELEKSLKLKVAAWKREKKNIRSLLASLHEVAPPCSWKPMSLGELLDEKSVKKAYRKAIMVVHPDKQDDPNDLSAKVLAQLVFDALREAWGAFEKTG</sequence>
<gene>
    <name evidence="3" type="ORF">AB1Y20_012132</name>
</gene>
<dbReference type="CDD" id="cd07307">
    <property type="entry name" value="BAR"/>
    <property type="match status" value="1"/>
</dbReference>
<reference evidence="3 4" key="1">
    <citation type="journal article" date="2024" name="Science">
        <title>Giant polyketide synthase enzymes in the biosynthesis of giant marine polyether toxins.</title>
        <authorList>
            <person name="Fallon T.R."/>
            <person name="Shende V.V."/>
            <person name="Wierzbicki I.H."/>
            <person name="Pendleton A.L."/>
            <person name="Watervoot N.F."/>
            <person name="Auber R.P."/>
            <person name="Gonzalez D.J."/>
            <person name="Wisecaver J.H."/>
            <person name="Moore B.S."/>
        </authorList>
    </citation>
    <scope>NUCLEOTIDE SEQUENCE [LARGE SCALE GENOMIC DNA]</scope>
    <source>
        <strain evidence="3 4">12B1</strain>
    </source>
</reference>